<dbReference type="EMBL" id="JACJVO010000031">
    <property type="protein sequence ID" value="MBB6733783.1"/>
    <property type="molecule type" value="Genomic_DNA"/>
</dbReference>
<dbReference type="AlphaFoldDB" id="A0A7X0SPH8"/>
<keyword evidence="1" id="KW-0732">Signal</keyword>
<organism evidence="2 3">
    <name type="scientific">Cohnella zeiphila</name>
    <dbReference type="NCBI Taxonomy" id="2761120"/>
    <lineage>
        <taxon>Bacteria</taxon>
        <taxon>Bacillati</taxon>
        <taxon>Bacillota</taxon>
        <taxon>Bacilli</taxon>
        <taxon>Bacillales</taxon>
        <taxon>Paenibacillaceae</taxon>
        <taxon>Cohnella</taxon>
    </lineage>
</organism>
<accession>A0A7X0SPH8</accession>
<evidence type="ECO:0000313" key="3">
    <source>
        <dbReference type="Proteomes" id="UP000564644"/>
    </source>
</evidence>
<reference evidence="2 3" key="1">
    <citation type="submission" date="2020-08" db="EMBL/GenBank/DDBJ databases">
        <title>Cohnella phylogeny.</title>
        <authorList>
            <person name="Dunlap C."/>
        </authorList>
    </citation>
    <scope>NUCLEOTIDE SEQUENCE [LARGE SCALE GENOMIC DNA]</scope>
    <source>
        <strain evidence="2 3">CBP 2801</strain>
    </source>
</reference>
<feature type="chain" id="PRO_5038645250" evidence="1">
    <location>
        <begin position="28"/>
        <end position="57"/>
    </location>
</feature>
<evidence type="ECO:0000256" key="1">
    <source>
        <dbReference type="SAM" id="SignalP"/>
    </source>
</evidence>
<gene>
    <name evidence="2" type="ORF">H7C18_22935</name>
</gene>
<proteinExistence type="predicted"/>
<feature type="signal peptide" evidence="1">
    <location>
        <begin position="1"/>
        <end position="27"/>
    </location>
</feature>
<protein>
    <submittedName>
        <fullName evidence="2">Uncharacterized protein</fullName>
    </submittedName>
</protein>
<evidence type="ECO:0000313" key="2">
    <source>
        <dbReference type="EMBL" id="MBB6733783.1"/>
    </source>
</evidence>
<name>A0A7X0SPH8_9BACL</name>
<dbReference type="RefSeq" id="WP_185131447.1">
    <property type="nucleotide sequence ID" value="NZ_JACJVO010000031.1"/>
</dbReference>
<comment type="caution">
    <text evidence="2">The sequence shown here is derived from an EMBL/GenBank/DDBJ whole genome shotgun (WGS) entry which is preliminary data.</text>
</comment>
<keyword evidence="3" id="KW-1185">Reference proteome</keyword>
<sequence>MEGGDFLRKAWTTTLIFLALCCLAACANGKAAAIKQMAAAEKGTYSICVFWDGEQTD</sequence>
<dbReference type="Proteomes" id="UP000564644">
    <property type="component" value="Unassembled WGS sequence"/>
</dbReference>